<evidence type="ECO:0000313" key="2">
    <source>
        <dbReference type="EMBL" id="UWX56518.1"/>
    </source>
</evidence>
<dbReference type="SUPFAM" id="SSF50952">
    <property type="entry name" value="Soluble quinoprotein glucose dehydrogenase"/>
    <property type="match status" value="1"/>
</dbReference>
<dbReference type="Pfam" id="PF22807">
    <property type="entry name" value="TrAA12"/>
    <property type="match status" value="1"/>
</dbReference>
<gene>
    <name evidence="2" type="ORF">NYZ99_10195</name>
</gene>
<reference evidence="2" key="1">
    <citation type="submission" date="2022-09" db="EMBL/GenBank/DDBJ databases">
        <title>Maribacter litopenaei sp. nov., isolated from the intestinal tract of the Pacific White Shrimp, Litopenaeus vannamei.</title>
        <authorList>
            <person name="Kim S.Y."/>
            <person name="Hwang C.Y."/>
        </authorList>
    </citation>
    <scope>NUCLEOTIDE SEQUENCE</scope>
    <source>
        <strain evidence="2">HL-LV01</strain>
    </source>
</reference>
<keyword evidence="3" id="KW-1185">Reference proteome</keyword>
<dbReference type="Proteomes" id="UP001059209">
    <property type="component" value="Chromosome"/>
</dbReference>
<organism evidence="2 3">
    <name type="scientific">Maribacter litopenaei</name>
    <dbReference type="NCBI Taxonomy" id="2976127"/>
    <lineage>
        <taxon>Bacteria</taxon>
        <taxon>Pseudomonadati</taxon>
        <taxon>Bacteroidota</taxon>
        <taxon>Flavobacteriia</taxon>
        <taxon>Flavobacteriales</taxon>
        <taxon>Flavobacteriaceae</taxon>
        <taxon>Maribacter</taxon>
    </lineage>
</organism>
<dbReference type="Gene3D" id="2.120.10.30">
    <property type="entry name" value="TolB, C-terminal domain"/>
    <property type="match status" value="1"/>
</dbReference>
<protein>
    <recommendedName>
        <fullName evidence="1">Pyrroloquinoline quinone-dependent pyranose dehydrogenase beta-propeller domain-containing protein</fullName>
    </recommendedName>
</protein>
<dbReference type="InterPro" id="IPR011042">
    <property type="entry name" value="6-blade_b-propeller_TolB-like"/>
</dbReference>
<evidence type="ECO:0000259" key="1">
    <source>
        <dbReference type="Pfam" id="PF22807"/>
    </source>
</evidence>
<dbReference type="EMBL" id="CP104205">
    <property type="protein sequence ID" value="UWX56518.1"/>
    <property type="molecule type" value="Genomic_DNA"/>
</dbReference>
<dbReference type="InterPro" id="IPR011041">
    <property type="entry name" value="Quinoprot_gluc/sorb_DH_b-prop"/>
</dbReference>
<evidence type="ECO:0000313" key="3">
    <source>
        <dbReference type="Proteomes" id="UP001059209"/>
    </source>
</evidence>
<dbReference type="RefSeq" id="WP_260575153.1">
    <property type="nucleotide sequence ID" value="NZ_CP104205.1"/>
</dbReference>
<name>A0ABY5YBS9_9FLAO</name>
<proteinExistence type="predicted"/>
<sequence length="151" mass="16738">MNHITELGQHFGYPFCHGGTVKDPEFGDLRPCSDFVPPAQALGAHVAPLAIKFKSGNMFPASYNGKAFVAEHGSWNRSKKVGYRIMLADIRNGEVQGMEPFIDGWLNDQTQKVTGRPVDLLWMKDGSLLISDDYGDAIYRVTYSDTQVALN</sequence>
<accession>A0ABY5YBS9</accession>
<dbReference type="InterPro" id="IPR054539">
    <property type="entry name" value="Beta-prop_PDH"/>
</dbReference>
<feature type="domain" description="Pyrroloquinoline quinone-dependent pyranose dehydrogenase beta-propeller" evidence="1">
    <location>
        <begin position="32"/>
        <end position="142"/>
    </location>
</feature>